<proteinExistence type="predicted"/>
<evidence type="ECO:0000256" key="4">
    <source>
        <dbReference type="SAM" id="MobiDB-lite"/>
    </source>
</evidence>
<feature type="compositionally biased region" description="Polar residues" evidence="4">
    <location>
        <begin position="1058"/>
        <end position="1076"/>
    </location>
</feature>
<feature type="compositionally biased region" description="Pro residues" evidence="4">
    <location>
        <begin position="991"/>
        <end position="1005"/>
    </location>
</feature>
<dbReference type="PANTHER" id="PTHR24251:SF46">
    <property type="entry name" value="METALLOENDOPEPTIDASE"/>
    <property type="match status" value="1"/>
</dbReference>
<dbReference type="InterPro" id="IPR035914">
    <property type="entry name" value="Sperma_CUB_dom_sf"/>
</dbReference>
<dbReference type="EMBL" id="JACVVK020000664">
    <property type="protein sequence ID" value="KAK7458658.1"/>
    <property type="molecule type" value="Genomic_DNA"/>
</dbReference>
<dbReference type="PROSITE" id="PS01180">
    <property type="entry name" value="CUB"/>
    <property type="match status" value="5"/>
</dbReference>
<feature type="domain" description="CUB" evidence="7">
    <location>
        <begin position="661"/>
        <end position="773"/>
    </location>
</feature>
<evidence type="ECO:0000256" key="2">
    <source>
        <dbReference type="ARBA" id="ARBA00023157"/>
    </source>
</evidence>
<feature type="compositionally biased region" description="Polar residues" evidence="4">
    <location>
        <begin position="1106"/>
        <end position="1136"/>
    </location>
</feature>
<keyword evidence="2" id="KW-1015">Disulfide bond</keyword>
<evidence type="ECO:0000313" key="8">
    <source>
        <dbReference type="EMBL" id="KAK7458658.1"/>
    </source>
</evidence>
<dbReference type="PANTHER" id="PTHR24251">
    <property type="entry name" value="OVOCHYMASE-RELATED"/>
    <property type="match status" value="1"/>
</dbReference>
<comment type="caution">
    <text evidence="8">The sequence shown here is derived from an EMBL/GenBank/DDBJ whole genome shotgun (WGS) entry which is preliminary data.</text>
</comment>
<gene>
    <name evidence="8" type="ORF">BaRGS_00039110</name>
</gene>
<feature type="domain" description="CUB" evidence="7">
    <location>
        <begin position="589"/>
        <end position="658"/>
    </location>
</feature>
<dbReference type="CDD" id="cd00041">
    <property type="entry name" value="CUB"/>
    <property type="match status" value="4"/>
</dbReference>
<dbReference type="Proteomes" id="UP001519460">
    <property type="component" value="Unassembled WGS sequence"/>
</dbReference>
<keyword evidence="1" id="KW-0677">Repeat</keyword>
<keyword evidence="5" id="KW-1133">Transmembrane helix</keyword>
<feature type="transmembrane region" description="Helical" evidence="5">
    <location>
        <begin position="897"/>
        <end position="921"/>
    </location>
</feature>
<evidence type="ECO:0000256" key="3">
    <source>
        <dbReference type="PROSITE-ProRule" id="PRU00059"/>
    </source>
</evidence>
<feature type="compositionally biased region" description="Polar residues" evidence="4">
    <location>
        <begin position="1085"/>
        <end position="1095"/>
    </location>
</feature>
<feature type="chain" id="PRO_5044758942" description="CUB domain-containing protein" evidence="6">
    <location>
        <begin position="23"/>
        <end position="1136"/>
    </location>
</feature>
<evidence type="ECO:0000259" key="7">
    <source>
        <dbReference type="PROSITE" id="PS01180"/>
    </source>
</evidence>
<dbReference type="SMART" id="SM00042">
    <property type="entry name" value="CUB"/>
    <property type="match status" value="4"/>
</dbReference>
<keyword evidence="9" id="KW-1185">Reference proteome</keyword>
<sequence>MDNWIIFLGLWALFLTWGTGQSASRSTPMCSSEDIFLDKFSTFYLTTPSTGVTPCSVQVSRHAGEDPNSRWNIFHIDVISFSLGGQDPCDPTEEHLKIVFGNSPGEEKTIMWCGNSYAPTLETRQPLVITYHSGLGGTGTGFNISLSLVDGFCQWVGKELTVSSEPLYIYSPGYPNAYDLNEDCRWTVFIDSFHEVLVDSLNFHLESHTACKYDFLSVNDNRHPTCTSTVRATTTPQILRLPLLEAGIINNVHCWWIIDAGSQDKLALLDVTKFQTTSPCQDFQLAVYDGDNSSSRRIVSGCAPKQMFQTIRSSGQYLFLDVDLTGFGHSVVDVEFTVTSSLKAVMPRVMYAGFADSYVWMDLDAPEGLGFLLRGTDDNPENYTTCIHLSVLETPQSVPSHNLSDFMYAYSGWNNTFMELGTSCGHSSSVDVISRGSKVFIKPKQPSSEVRTVWLTYRLQRFCTPASVHLQALTDSETSLKSDIVSSTGHYPNNEWCRWLISPINGETTQIRVVRSDLFSFFCNDNVTVYEYGRLEETQSKLTHWCADDTPIIMSSTGDSLLVEFITDAKITATGFELAYSSISLRNECPSMAAIIARESKQTLSSPNYPYDYPNNLDCRWRITADYGVVKLKLLFVSISQQSQSCAGHDFLVIYDDQYQCNKDIYVSAGDFQYITSPNHPDPYPSNVDCYWKVSTAIGRVVILDVLELDLPMCQDSVRVYDGDSDDSHLLARICNDYDESVLTTSQQYMYITFRSTITDGTYTGFKFRVHSGQEALRCDGRVITLTAKANCKWRIKSAYNNMTVALDVPDALLESSFTCNFDSVTIYDGYDSGSSRLGRFCGEHSGIYYSTGRYMFIQFLSDDTSQYKGFRMGYSAVTEHKRQDVPASSSSSNTGAVVGGVTGAAVFLLVCITIFLCFLGRVRHRRRLERGRTQQQRRSRANEGNNTVYFMSPVIVNQMAPPPYPGLTNPSYMTDDAYGAGQVHIGGMLPPPPSYTELETPPPYSDAMIVSHPPSSPAAEMSVASPFPKPWAQPALTSREISTPVRNNSPPRPKPQTDPSTVISTAAKHIQQSQSESRRRTTARLPSQGSQPRSSLPAEELATLTLPQERQPTEVESSGRVTLPTDINSATGTYV</sequence>
<organism evidence="8 9">
    <name type="scientific">Batillaria attramentaria</name>
    <dbReference type="NCBI Taxonomy" id="370345"/>
    <lineage>
        <taxon>Eukaryota</taxon>
        <taxon>Metazoa</taxon>
        <taxon>Spiralia</taxon>
        <taxon>Lophotrochozoa</taxon>
        <taxon>Mollusca</taxon>
        <taxon>Gastropoda</taxon>
        <taxon>Caenogastropoda</taxon>
        <taxon>Sorbeoconcha</taxon>
        <taxon>Cerithioidea</taxon>
        <taxon>Batillariidae</taxon>
        <taxon>Batillaria</taxon>
    </lineage>
</organism>
<reference evidence="8 9" key="1">
    <citation type="journal article" date="2023" name="Sci. Data">
        <title>Genome assembly of the Korean intertidal mud-creeper Batillaria attramentaria.</title>
        <authorList>
            <person name="Patra A.K."/>
            <person name="Ho P.T."/>
            <person name="Jun S."/>
            <person name="Lee S.J."/>
            <person name="Kim Y."/>
            <person name="Won Y.J."/>
        </authorList>
    </citation>
    <scope>NUCLEOTIDE SEQUENCE [LARGE SCALE GENOMIC DNA]</scope>
    <source>
        <strain evidence="8">Wonlab-2016</strain>
    </source>
</reference>
<name>A0ABD0J417_9CAEN</name>
<dbReference type="SUPFAM" id="SSF49854">
    <property type="entry name" value="Spermadhesin, CUB domain"/>
    <property type="match status" value="6"/>
</dbReference>
<dbReference type="Pfam" id="PF00431">
    <property type="entry name" value="CUB"/>
    <property type="match status" value="5"/>
</dbReference>
<dbReference type="AlphaFoldDB" id="A0ABD0J417"/>
<feature type="domain" description="CUB" evidence="7">
    <location>
        <begin position="463"/>
        <end position="583"/>
    </location>
</feature>
<feature type="region of interest" description="Disordered" evidence="4">
    <location>
        <begin position="991"/>
        <end position="1136"/>
    </location>
</feature>
<evidence type="ECO:0000256" key="5">
    <source>
        <dbReference type="SAM" id="Phobius"/>
    </source>
</evidence>
<dbReference type="Gene3D" id="2.60.120.290">
    <property type="entry name" value="Spermadhesin, CUB domain"/>
    <property type="match status" value="6"/>
</dbReference>
<protein>
    <recommendedName>
        <fullName evidence="7">CUB domain-containing protein</fullName>
    </recommendedName>
</protein>
<feature type="signal peptide" evidence="6">
    <location>
        <begin position="1"/>
        <end position="22"/>
    </location>
</feature>
<evidence type="ECO:0000313" key="9">
    <source>
        <dbReference type="Proteomes" id="UP001519460"/>
    </source>
</evidence>
<evidence type="ECO:0000256" key="1">
    <source>
        <dbReference type="ARBA" id="ARBA00022737"/>
    </source>
</evidence>
<keyword evidence="5" id="KW-0472">Membrane</keyword>
<feature type="compositionally biased region" description="Polar residues" evidence="4">
    <location>
        <begin position="1036"/>
        <end position="1050"/>
    </location>
</feature>
<accession>A0ABD0J417</accession>
<keyword evidence="5" id="KW-0812">Transmembrane</keyword>
<feature type="domain" description="CUB" evidence="7">
    <location>
        <begin position="156"/>
        <end position="222"/>
    </location>
</feature>
<comment type="caution">
    <text evidence="3">Lacks conserved residue(s) required for the propagation of feature annotation.</text>
</comment>
<keyword evidence="6" id="KW-0732">Signal</keyword>
<evidence type="ECO:0000256" key="6">
    <source>
        <dbReference type="SAM" id="SignalP"/>
    </source>
</evidence>
<dbReference type="InterPro" id="IPR000859">
    <property type="entry name" value="CUB_dom"/>
</dbReference>
<feature type="domain" description="CUB" evidence="7">
    <location>
        <begin position="772"/>
        <end position="878"/>
    </location>
</feature>